<dbReference type="InParanoid" id="A0A3R7FED4"/>
<sequence>MIVEQLDGLMEAHAPIRDSRAPVGALRSPSRKTNSTALEFNESSESHMSQPGWMQHELRKQTSTKTTRTKHMCTISDTSFSHPSKLKSHAASHEVSASFICESCGRTFRHLTNLIRHKKDSHASQHGERTKPQCVECGKAFRDAYDLNRHMRCHSVENTCVCPTCSQVFPNRGDLHKHKLLEHDKVPMHKVAKHECAVCKRWFEYTHVLKSHSVVHTKQRPFVCLLCGKAYSQTGTLRDHQRQTHQF</sequence>
<evidence type="ECO:0000259" key="6">
    <source>
        <dbReference type="PROSITE" id="PS50157"/>
    </source>
</evidence>
<name>A0A3R7FED4_CLOSI</name>
<reference evidence="7 8" key="2">
    <citation type="journal article" date="2021" name="Genomics">
        <title>High-quality reference genome for Clonorchis sinensis.</title>
        <authorList>
            <person name="Young N.D."/>
            <person name="Stroehlein A.J."/>
            <person name="Kinkar L."/>
            <person name="Wang T."/>
            <person name="Sohn W.M."/>
            <person name="Chang B.C.H."/>
            <person name="Kaur P."/>
            <person name="Weisz D."/>
            <person name="Dudchenko O."/>
            <person name="Aiden E.L."/>
            <person name="Korhonen P.K."/>
            <person name="Gasser R.B."/>
        </authorList>
    </citation>
    <scope>NUCLEOTIDE SEQUENCE [LARGE SCALE GENOMIC DNA]</scope>
    <source>
        <strain evidence="7">Cs-k2</strain>
    </source>
</reference>
<dbReference type="Proteomes" id="UP000286415">
    <property type="component" value="Unassembled WGS sequence"/>
</dbReference>
<evidence type="ECO:0000313" key="8">
    <source>
        <dbReference type="Proteomes" id="UP000286415"/>
    </source>
</evidence>
<comment type="caution">
    <text evidence="7">The sequence shown here is derived from an EMBL/GenBank/DDBJ whole genome shotgun (WGS) entry which is preliminary data.</text>
</comment>
<dbReference type="STRING" id="79923.A0A3R7FED4"/>
<dbReference type="GO" id="GO:0005634">
    <property type="term" value="C:nucleus"/>
    <property type="evidence" value="ECO:0007669"/>
    <property type="project" value="UniProtKB-ARBA"/>
</dbReference>
<dbReference type="GO" id="GO:0008270">
    <property type="term" value="F:zinc ion binding"/>
    <property type="evidence" value="ECO:0007669"/>
    <property type="project" value="UniProtKB-KW"/>
</dbReference>
<dbReference type="FunFam" id="3.30.160.60:FF:000446">
    <property type="entry name" value="Zinc finger protein"/>
    <property type="match status" value="1"/>
</dbReference>
<evidence type="ECO:0000256" key="5">
    <source>
        <dbReference type="SAM" id="MobiDB-lite"/>
    </source>
</evidence>
<feature type="domain" description="C2H2-type" evidence="6">
    <location>
        <begin position="222"/>
        <end position="247"/>
    </location>
</feature>
<dbReference type="InterPro" id="IPR013087">
    <property type="entry name" value="Znf_C2H2_type"/>
</dbReference>
<feature type="domain" description="C2H2-type" evidence="6">
    <location>
        <begin position="99"/>
        <end position="127"/>
    </location>
</feature>
<evidence type="ECO:0000313" key="7">
    <source>
        <dbReference type="EMBL" id="KAG5446928.1"/>
    </source>
</evidence>
<feature type="domain" description="C2H2-type" evidence="6">
    <location>
        <begin position="132"/>
        <end position="159"/>
    </location>
</feature>
<dbReference type="InterPro" id="IPR036236">
    <property type="entry name" value="Znf_C2H2_sf"/>
</dbReference>
<keyword evidence="3" id="KW-0863">Zinc-finger</keyword>
<keyword evidence="2" id="KW-0677">Repeat</keyword>
<feature type="domain" description="C2H2-type" evidence="6">
    <location>
        <begin position="194"/>
        <end position="221"/>
    </location>
</feature>
<keyword evidence="4" id="KW-0862">Zinc</keyword>
<evidence type="ECO:0000256" key="1">
    <source>
        <dbReference type="ARBA" id="ARBA00022723"/>
    </source>
</evidence>
<dbReference type="GO" id="GO:0000981">
    <property type="term" value="F:DNA-binding transcription factor activity, RNA polymerase II-specific"/>
    <property type="evidence" value="ECO:0007669"/>
    <property type="project" value="TreeGrafter"/>
</dbReference>
<dbReference type="SMART" id="SM00355">
    <property type="entry name" value="ZnF_C2H2"/>
    <property type="match status" value="6"/>
</dbReference>
<dbReference type="OrthoDB" id="6077919at2759"/>
<dbReference type="FunFam" id="3.30.160.60:FF:000340">
    <property type="entry name" value="zinc finger protein 473 isoform X1"/>
    <property type="match status" value="1"/>
</dbReference>
<dbReference type="PANTHER" id="PTHR23226">
    <property type="entry name" value="ZINC FINGER AND SCAN DOMAIN-CONTAINING"/>
    <property type="match status" value="1"/>
</dbReference>
<dbReference type="PROSITE" id="PS00028">
    <property type="entry name" value="ZINC_FINGER_C2H2_1"/>
    <property type="match status" value="5"/>
</dbReference>
<keyword evidence="8" id="KW-1185">Reference proteome</keyword>
<dbReference type="Pfam" id="PF00096">
    <property type="entry name" value="zf-C2H2"/>
    <property type="match status" value="3"/>
</dbReference>
<dbReference type="FunCoup" id="A0A3R7FED4">
    <property type="interactions" value="145"/>
</dbReference>
<evidence type="ECO:0000256" key="2">
    <source>
        <dbReference type="ARBA" id="ARBA00022737"/>
    </source>
</evidence>
<dbReference type="PANTHER" id="PTHR23226:SF371">
    <property type="entry name" value="ZINC FINGER PROTEIN 112-LIKE PROTEIN"/>
    <property type="match status" value="1"/>
</dbReference>
<evidence type="ECO:0000256" key="4">
    <source>
        <dbReference type="ARBA" id="ARBA00022833"/>
    </source>
</evidence>
<dbReference type="SUPFAM" id="SSF57667">
    <property type="entry name" value="beta-beta-alpha zinc fingers"/>
    <property type="match status" value="3"/>
</dbReference>
<evidence type="ECO:0000256" key="3">
    <source>
        <dbReference type="ARBA" id="ARBA00022771"/>
    </source>
</evidence>
<protein>
    <submittedName>
        <fullName evidence="7">Zinc finger protein 579</fullName>
    </submittedName>
</protein>
<reference evidence="7 8" key="1">
    <citation type="journal article" date="2018" name="Biotechnol. Adv.">
        <title>Improved genomic resources and new bioinformatic workflow for the carcinogenic parasite Clonorchis sinensis: Biotechnological implications.</title>
        <authorList>
            <person name="Wang D."/>
            <person name="Korhonen P.K."/>
            <person name="Gasser R.B."/>
            <person name="Young N.D."/>
        </authorList>
    </citation>
    <scope>NUCLEOTIDE SEQUENCE [LARGE SCALE GENOMIC DNA]</scope>
    <source>
        <strain evidence="7">Cs-k2</strain>
    </source>
</reference>
<proteinExistence type="predicted"/>
<dbReference type="GO" id="GO:0000978">
    <property type="term" value="F:RNA polymerase II cis-regulatory region sequence-specific DNA binding"/>
    <property type="evidence" value="ECO:0007669"/>
    <property type="project" value="TreeGrafter"/>
</dbReference>
<keyword evidence="1" id="KW-0479">Metal-binding</keyword>
<organism evidence="7 8">
    <name type="scientific">Clonorchis sinensis</name>
    <name type="common">Chinese liver fluke</name>
    <dbReference type="NCBI Taxonomy" id="79923"/>
    <lineage>
        <taxon>Eukaryota</taxon>
        <taxon>Metazoa</taxon>
        <taxon>Spiralia</taxon>
        <taxon>Lophotrochozoa</taxon>
        <taxon>Platyhelminthes</taxon>
        <taxon>Trematoda</taxon>
        <taxon>Digenea</taxon>
        <taxon>Opisthorchiida</taxon>
        <taxon>Opisthorchiata</taxon>
        <taxon>Opisthorchiidae</taxon>
        <taxon>Clonorchis</taxon>
    </lineage>
</organism>
<feature type="region of interest" description="Disordered" evidence="5">
    <location>
        <begin position="20"/>
        <end position="69"/>
    </location>
</feature>
<accession>A0A3R7FED4</accession>
<dbReference type="Gene3D" id="3.30.160.60">
    <property type="entry name" value="Classic Zinc Finger"/>
    <property type="match status" value="4"/>
</dbReference>
<dbReference type="EMBL" id="NIRI02000042">
    <property type="protein sequence ID" value="KAG5446928.1"/>
    <property type="molecule type" value="Genomic_DNA"/>
</dbReference>
<dbReference type="AlphaFoldDB" id="A0A3R7FED4"/>
<feature type="compositionally biased region" description="Polar residues" evidence="5">
    <location>
        <begin position="31"/>
        <end position="49"/>
    </location>
</feature>
<dbReference type="PROSITE" id="PS50157">
    <property type="entry name" value="ZINC_FINGER_C2H2_2"/>
    <property type="match status" value="4"/>
</dbReference>
<gene>
    <name evidence="7" type="ORF">CSKR_114443</name>
</gene>